<evidence type="ECO:0000259" key="6">
    <source>
        <dbReference type="Pfam" id="PF07687"/>
    </source>
</evidence>
<evidence type="ECO:0000256" key="3">
    <source>
        <dbReference type="ARBA" id="ARBA00022723"/>
    </source>
</evidence>
<comment type="caution">
    <text evidence="7">The sequence shown here is derived from an EMBL/GenBank/DDBJ whole genome shotgun (WGS) entry which is preliminary data.</text>
</comment>
<dbReference type="Gene3D" id="3.40.630.10">
    <property type="entry name" value="Zn peptidases"/>
    <property type="match status" value="1"/>
</dbReference>
<protein>
    <submittedName>
        <fullName evidence="7">Peptidase M20 family protein</fullName>
    </submittedName>
</protein>
<sequence length="452" mass="51233">MEICKSTVEELFEELFTEAKDALKKYIQIDTVNPPGNVDEAVAFLESILQKENIEYKIYSCPSGKKAIAGFIRGEKKDSLLLLNHMDVVPADQDKWEFDAFSGKERNGCIEGRGALDMKGLGVAQLMAMIFYKRRSVVPKKTVVFLAVPDEEIGGKEGAKYITDNYWEDLNPVGVLDEGGFGTKDINEKFPVFFVACGQKKGIWLQIKAHGKAGHASQPSLDNPNDILIKALYKIITHPECPAGDKILWDTIIKVSKLRGGAYYLMAKLYKIKFIRSCIGRYLHKIKFFNAIIRNTETISVINSGIKVNVIPEEAEALIDCRILPKTDYHDVIRRLEKLVDDERIEFNVIKEMEQSDISDSQSALFKAVQKSICSYYKNAKVLPYITPVGTDAKYFREKEVDSYGIYPIVIDQAELESFHGNNEKVPVREYKKCCEILIDIIDKYCCREGEN</sequence>
<organism evidence="7 8">
    <name type="scientific">Ruminiclostridium cellobioparum subsp. termitidis CT1112</name>
    <dbReference type="NCBI Taxonomy" id="1195236"/>
    <lineage>
        <taxon>Bacteria</taxon>
        <taxon>Bacillati</taxon>
        <taxon>Bacillota</taxon>
        <taxon>Clostridia</taxon>
        <taxon>Eubacteriales</taxon>
        <taxon>Oscillospiraceae</taxon>
        <taxon>Ruminiclostridium</taxon>
    </lineage>
</organism>
<dbReference type="AlphaFoldDB" id="S0FQ74"/>
<evidence type="ECO:0000256" key="1">
    <source>
        <dbReference type="ARBA" id="ARBA00006247"/>
    </source>
</evidence>
<dbReference type="Gene3D" id="1.10.150.900">
    <property type="match status" value="1"/>
</dbReference>
<dbReference type="STRING" id="1195236.CTER_1306"/>
<dbReference type="GO" id="GO:0046872">
    <property type="term" value="F:metal ion binding"/>
    <property type="evidence" value="ECO:0007669"/>
    <property type="project" value="UniProtKB-KW"/>
</dbReference>
<proteinExistence type="inferred from homology"/>
<evidence type="ECO:0000313" key="7">
    <source>
        <dbReference type="EMBL" id="EMS72511.1"/>
    </source>
</evidence>
<dbReference type="Pfam" id="PF01546">
    <property type="entry name" value="Peptidase_M20"/>
    <property type="match status" value="1"/>
</dbReference>
<dbReference type="InterPro" id="IPR011650">
    <property type="entry name" value="Peptidase_M20_dimer"/>
</dbReference>
<dbReference type="GO" id="GO:0008233">
    <property type="term" value="F:peptidase activity"/>
    <property type="evidence" value="ECO:0007669"/>
    <property type="project" value="UniProtKB-KW"/>
</dbReference>
<evidence type="ECO:0000256" key="5">
    <source>
        <dbReference type="ARBA" id="ARBA00022833"/>
    </source>
</evidence>
<keyword evidence="2" id="KW-0645">Protease</keyword>
<keyword evidence="8" id="KW-1185">Reference proteome</keyword>
<dbReference type="GO" id="GO:0006508">
    <property type="term" value="P:proteolysis"/>
    <property type="evidence" value="ECO:0007669"/>
    <property type="project" value="UniProtKB-KW"/>
</dbReference>
<accession>S0FQ74</accession>
<comment type="similarity">
    <text evidence="1">Belongs to the peptidase M20A family.</text>
</comment>
<dbReference type="PATRIC" id="fig|1195236.3.peg.1623"/>
<keyword evidence="4" id="KW-0378">Hydrolase</keyword>
<reference evidence="7 8" key="1">
    <citation type="journal article" date="2013" name="Genome Announc.">
        <title>Draft Genome Sequence of the Cellulolytic, Mesophilic, Anaerobic Bacterium Clostridium termitidis Strain CT1112 (DSM 5398).</title>
        <authorList>
            <person name="Lal S."/>
            <person name="Ramachandran U."/>
            <person name="Zhang X."/>
            <person name="Munir R."/>
            <person name="Sparling R."/>
            <person name="Levin D.B."/>
        </authorList>
    </citation>
    <scope>NUCLEOTIDE SEQUENCE [LARGE SCALE GENOMIC DNA]</scope>
    <source>
        <strain evidence="7 8">CT1112</strain>
    </source>
</reference>
<dbReference type="InterPro" id="IPR036264">
    <property type="entry name" value="Bact_exopeptidase_dim_dom"/>
</dbReference>
<gene>
    <name evidence="7" type="ORF">CTER_1306</name>
</gene>
<dbReference type="Gene3D" id="3.30.70.360">
    <property type="match status" value="1"/>
</dbReference>
<keyword evidence="5" id="KW-0862">Zinc</keyword>
<dbReference type="PANTHER" id="PTHR45962">
    <property type="entry name" value="N-FATTY-ACYL-AMINO ACID SYNTHASE/HYDROLASE PM20D1"/>
    <property type="match status" value="1"/>
</dbReference>
<dbReference type="PIRSF" id="PIRSF036696">
    <property type="entry name" value="ACY-1"/>
    <property type="match status" value="1"/>
</dbReference>
<dbReference type="Proteomes" id="UP000014155">
    <property type="component" value="Unassembled WGS sequence"/>
</dbReference>
<dbReference type="InterPro" id="IPR047177">
    <property type="entry name" value="Pept_M20A"/>
</dbReference>
<keyword evidence="3" id="KW-0479">Metal-binding</keyword>
<dbReference type="EMBL" id="AORV01000026">
    <property type="protein sequence ID" value="EMS72511.1"/>
    <property type="molecule type" value="Genomic_DNA"/>
</dbReference>
<dbReference type="Pfam" id="PF07687">
    <property type="entry name" value="M20_dimer"/>
    <property type="match status" value="1"/>
</dbReference>
<feature type="domain" description="Peptidase M20 dimerisation" evidence="6">
    <location>
        <begin position="198"/>
        <end position="343"/>
    </location>
</feature>
<dbReference type="eggNOG" id="COG0624">
    <property type="taxonomic scope" value="Bacteria"/>
</dbReference>
<dbReference type="InterPro" id="IPR002933">
    <property type="entry name" value="Peptidase_M20"/>
</dbReference>
<evidence type="ECO:0000256" key="4">
    <source>
        <dbReference type="ARBA" id="ARBA00022801"/>
    </source>
</evidence>
<dbReference type="SUPFAM" id="SSF55031">
    <property type="entry name" value="Bacterial exopeptidase dimerisation domain"/>
    <property type="match status" value="1"/>
</dbReference>
<name>S0FQ74_RUMCE</name>
<dbReference type="PANTHER" id="PTHR45962:SF1">
    <property type="entry name" value="N-FATTY-ACYL-AMINO ACID SYNTHASE_HYDROLASE PM20D1"/>
    <property type="match status" value="1"/>
</dbReference>
<dbReference type="SUPFAM" id="SSF53187">
    <property type="entry name" value="Zn-dependent exopeptidases"/>
    <property type="match status" value="1"/>
</dbReference>
<evidence type="ECO:0000313" key="8">
    <source>
        <dbReference type="Proteomes" id="UP000014155"/>
    </source>
</evidence>
<evidence type="ECO:0000256" key="2">
    <source>
        <dbReference type="ARBA" id="ARBA00022670"/>
    </source>
</evidence>